<dbReference type="EMBL" id="UYYF01005314">
    <property type="protein sequence ID" value="VDN08448.1"/>
    <property type="molecule type" value="Genomic_DNA"/>
</dbReference>
<dbReference type="WBParaSite" id="TCLT_0001075101-mRNA-1">
    <property type="protein sequence ID" value="TCLT_0001075101-mRNA-1"/>
    <property type="gene ID" value="TCLT_0001075101"/>
</dbReference>
<protein>
    <submittedName>
        <fullName evidence="3">Outer membrane protein</fullName>
    </submittedName>
</protein>
<dbReference type="AlphaFoldDB" id="A0A0N5DC32"/>
<reference evidence="3" key="1">
    <citation type="submission" date="2017-02" db="UniProtKB">
        <authorList>
            <consortium name="WormBaseParasite"/>
        </authorList>
    </citation>
    <scope>IDENTIFICATION</scope>
</reference>
<name>A0A0N5DC32_THECL</name>
<reference evidence="1 2" key="2">
    <citation type="submission" date="2018-11" db="EMBL/GenBank/DDBJ databases">
        <authorList>
            <consortium name="Pathogen Informatics"/>
        </authorList>
    </citation>
    <scope>NUCLEOTIDE SEQUENCE [LARGE SCALE GENOMIC DNA]</scope>
</reference>
<evidence type="ECO:0000313" key="1">
    <source>
        <dbReference type="EMBL" id="VDN08448.1"/>
    </source>
</evidence>
<dbReference type="Proteomes" id="UP000276776">
    <property type="component" value="Unassembled WGS sequence"/>
</dbReference>
<accession>A0A0N5DC32</accession>
<gene>
    <name evidence="1" type="ORF">TCLT_LOCUS10733</name>
</gene>
<evidence type="ECO:0000313" key="3">
    <source>
        <dbReference type="WBParaSite" id="TCLT_0001075101-mRNA-1"/>
    </source>
</evidence>
<proteinExistence type="predicted"/>
<evidence type="ECO:0000313" key="2">
    <source>
        <dbReference type="Proteomes" id="UP000276776"/>
    </source>
</evidence>
<keyword evidence="2" id="KW-1185">Reference proteome</keyword>
<sequence>MLATVNPYSNGSASVNNHIMTITDVTDQVGISSKFAN</sequence>
<organism evidence="3">
    <name type="scientific">Thelazia callipaeda</name>
    <name type="common">Oriental eyeworm</name>
    <name type="synonym">Parasitic nematode</name>
    <dbReference type="NCBI Taxonomy" id="103827"/>
    <lineage>
        <taxon>Eukaryota</taxon>
        <taxon>Metazoa</taxon>
        <taxon>Ecdysozoa</taxon>
        <taxon>Nematoda</taxon>
        <taxon>Chromadorea</taxon>
        <taxon>Rhabditida</taxon>
        <taxon>Spirurina</taxon>
        <taxon>Spiruromorpha</taxon>
        <taxon>Thelazioidea</taxon>
        <taxon>Thelaziidae</taxon>
        <taxon>Thelazia</taxon>
    </lineage>
</organism>